<evidence type="ECO:0000256" key="3">
    <source>
        <dbReference type="ARBA" id="ARBA00022475"/>
    </source>
</evidence>
<feature type="transmembrane region" description="Helical" evidence="7">
    <location>
        <begin position="21"/>
        <end position="44"/>
    </location>
</feature>
<accession>A0ABW5R2F9</accession>
<proteinExistence type="inferred from homology"/>
<dbReference type="PANTHER" id="PTHR43227:SF3">
    <property type="entry name" value="BINDING-PROTEIN-DEPENDENT TRANSPORT SYSTEMS INNER MEMBRANE COMPONENT"/>
    <property type="match status" value="1"/>
</dbReference>
<reference evidence="10" key="1">
    <citation type="journal article" date="2019" name="Int. J. Syst. Evol. Microbiol.">
        <title>The Global Catalogue of Microorganisms (GCM) 10K type strain sequencing project: providing services to taxonomists for standard genome sequencing and annotation.</title>
        <authorList>
            <consortium name="The Broad Institute Genomics Platform"/>
            <consortium name="The Broad Institute Genome Sequencing Center for Infectious Disease"/>
            <person name="Wu L."/>
            <person name="Ma J."/>
        </authorList>
    </citation>
    <scope>NUCLEOTIDE SEQUENCE [LARGE SCALE GENOMIC DNA]</scope>
    <source>
        <strain evidence="10">TISTR 1827</strain>
    </source>
</reference>
<dbReference type="InterPro" id="IPR035906">
    <property type="entry name" value="MetI-like_sf"/>
</dbReference>
<evidence type="ECO:0000256" key="7">
    <source>
        <dbReference type="RuleBase" id="RU363032"/>
    </source>
</evidence>
<dbReference type="PANTHER" id="PTHR43227">
    <property type="entry name" value="BLL4140 PROTEIN"/>
    <property type="match status" value="1"/>
</dbReference>
<feature type="transmembrane region" description="Helical" evidence="7">
    <location>
        <begin position="212"/>
        <end position="233"/>
    </location>
</feature>
<dbReference type="EMBL" id="JBHUMY010000033">
    <property type="protein sequence ID" value="MFD2662884.1"/>
    <property type="molecule type" value="Genomic_DNA"/>
</dbReference>
<evidence type="ECO:0000256" key="1">
    <source>
        <dbReference type="ARBA" id="ARBA00004651"/>
    </source>
</evidence>
<keyword evidence="4 7" id="KW-0812">Transmembrane</keyword>
<dbReference type="RefSeq" id="WP_379277894.1">
    <property type="nucleotide sequence ID" value="NZ_JBHUGT010000016.1"/>
</dbReference>
<comment type="caution">
    <text evidence="9">The sequence shown here is derived from an EMBL/GenBank/DDBJ whole genome shotgun (WGS) entry which is preliminary data.</text>
</comment>
<dbReference type="Gene3D" id="1.10.3720.10">
    <property type="entry name" value="MetI-like"/>
    <property type="match status" value="1"/>
</dbReference>
<dbReference type="CDD" id="cd06261">
    <property type="entry name" value="TM_PBP2"/>
    <property type="match status" value="1"/>
</dbReference>
<protein>
    <submittedName>
        <fullName evidence="9">Carbohydrate ABC transporter permease</fullName>
    </submittedName>
</protein>
<keyword evidence="3" id="KW-1003">Cell membrane</keyword>
<feature type="transmembrane region" description="Helical" evidence="7">
    <location>
        <begin position="116"/>
        <end position="134"/>
    </location>
</feature>
<dbReference type="Proteomes" id="UP001597493">
    <property type="component" value="Unassembled WGS sequence"/>
</dbReference>
<feature type="domain" description="ABC transmembrane type-1" evidence="8">
    <location>
        <begin position="83"/>
        <end position="281"/>
    </location>
</feature>
<name>A0ABW5R2F9_9BACL</name>
<feature type="transmembrane region" description="Helical" evidence="7">
    <location>
        <begin position="86"/>
        <end position="104"/>
    </location>
</feature>
<dbReference type="SUPFAM" id="SSF161098">
    <property type="entry name" value="MetI-like"/>
    <property type="match status" value="1"/>
</dbReference>
<evidence type="ECO:0000259" key="8">
    <source>
        <dbReference type="PROSITE" id="PS50928"/>
    </source>
</evidence>
<dbReference type="Pfam" id="PF00528">
    <property type="entry name" value="BPD_transp_1"/>
    <property type="match status" value="1"/>
</dbReference>
<evidence type="ECO:0000256" key="4">
    <source>
        <dbReference type="ARBA" id="ARBA00022692"/>
    </source>
</evidence>
<sequence>MIKTRKLKASTLRNIEGTIFLLPWLFGLLVFMAFPIGFSFYMSFNQVKIVPEGLDIQYKGLSYYKLILFEQGSILYNDLIPFLRQALFMIPIIVIFALLVAIMLNYKFPGRMMFRTVFFLPVIFSSGQIIQEFYDQGEGTLGFLEQYNISSYVSMVFPGAWGATISSVLNSFVLILWYSGVQILIFLAGRQTISSSVYEAARIDGASPWESFWKITLPGMVPFIFLNTIYTLVDLFTFPRNPIMQRVNTEDYGLSSALVWIYFAIVLLFLAVIMLAFARISRSYQQTR</sequence>
<gene>
    <name evidence="9" type="ORF">ACFSW5_21750</name>
</gene>
<evidence type="ECO:0000313" key="10">
    <source>
        <dbReference type="Proteomes" id="UP001597493"/>
    </source>
</evidence>
<organism evidence="9 10">
    <name type="scientific">Paenibacillus thailandensis</name>
    <dbReference type="NCBI Taxonomy" id="393250"/>
    <lineage>
        <taxon>Bacteria</taxon>
        <taxon>Bacillati</taxon>
        <taxon>Bacillota</taxon>
        <taxon>Bacilli</taxon>
        <taxon>Bacillales</taxon>
        <taxon>Paenibacillaceae</taxon>
        <taxon>Paenibacillus</taxon>
    </lineage>
</organism>
<feature type="transmembrane region" description="Helical" evidence="7">
    <location>
        <begin position="253"/>
        <end position="278"/>
    </location>
</feature>
<evidence type="ECO:0000256" key="5">
    <source>
        <dbReference type="ARBA" id="ARBA00022989"/>
    </source>
</evidence>
<evidence type="ECO:0000256" key="2">
    <source>
        <dbReference type="ARBA" id="ARBA00022448"/>
    </source>
</evidence>
<evidence type="ECO:0000256" key="6">
    <source>
        <dbReference type="ARBA" id="ARBA00023136"/>
    </source>
</evidence>
<keyword evidence="5 7" id="KW-1133">Transmembrane helix</keyword>
<comment type="subcellular location">
    <subcellularLocation>
        <location evidence="1 7">Cell membrane</location>
        <topology evidence="1 7">Multi-pass membrane protein</topology>
    </subcellularLocation>
</comment>
<evidence type="ECO:0000313" key="9">
    <source>
        <dbReference type="EMBL" id="MFD2662884.1"/>
    </source>
</evidence>
<comment type="similarity">
    <text evidence="7">Belongs to the binding-protein-dependent transport system permease family.</text>
</comment>
<feature type="transmembrane region" description="Helical" evidence="7">
    <location>
        <begin position="160"/>
        <end position="187"/>
    </location>
</feature>
<keyword evidence="6 7" id="KW-0472">Membrane</keyword>
<dbReference type="InterPro" id="IPR050809">
    <property type="entry name" value="UgpAE/MalFG_permease"/>
</dbReference>
<dbReference type="PROSITE" id="PS50928">
    <property type="entry name" value="ABC_TM1"/>
    <property type="match status" value="1"/>
</dbReference>
<dbReference type="InterPro" id="IPR000515">
    <property type="entry name" value="MetI-like"/>
</dbReference>
<keyword evidence="10" id="KW-1185">Reference proteome</keyword>
<keyword evidence="2 7" id="KW-0813">Transport</keyword>